<accession>M5RYC7</accession>
<name>M5RYC7_9BACT</name>
<gene>
    <name evidence="1" type="ORF">RESH_05057</name>
</gene>
<evidence type="ECO:0000313" key="1">
    <source>
        <dbReference type="EMBL" id="EMI24358.1"/>
    </source>
</evidence>
<comment type="caution">
    <text evidence="1">The sequence shown here is derived from an EMBL/GenBank/DDBJ whole genome shotgun (WGS) entry which is preliminary data.</text>
</comment>
<dbReference type="RefSeq" id="WP_008670792.1">
    <property type="nucleotide sequence ID" value="NZ_ANOF01000159.1"/>
</dbReference>
<sequence length="117" mass="12963">MGYEIHIQRGDDSAITLQEWCDAVDAADGVRLSTEDVVARNPATGEEIRIGRRDGDAQVYFSDDDAWVSCLHFSQGRISFRPGNDFDDKDSPFRRALVAIAAHLDAKLVGDEGETYD</sequence>
<dbReference type="PATRIC" id="fig|1263868.3.peg.5496"/>
<dbReference type="OrthoDB" id="981250at2"/>
<organism evidence="1 2">
    <name type="scientific">Rhodopirellula europaea SH398</name>
    <dbReference type="NCBI Taxonomy" id="1263868"/>
    <lineage>
        <taxon>Bacteria</taxon>
        <taxon>Pseudomonadati</taxon>
        <taxon>Planctomycetota</taxon>
        <taxon>Planctomycetia</taxon>
        <taxon>Pirellulales</taxon>
        <taxon>Pirellulaceae</taxon>
        <taxon>Rhodopirellula</taxon>
    </lineage>
</organism>
<proteinExistence type="predicted"/>
<protein>
    <recommendedName>
        <fullName evidence="3">Integron gene cassette protein</fullName>
    </recommendedName>
</protein>
<evidence type="ECO:0000313" key="2">
    <source>
        <dbReference type="Proteomes" id="UP000011996"/>
    </source>
</evidence>
<dbReference type="Proteomes" id="UP000011996">
    <property type="component" value="Unassembled WGS sequence"/>
</dbReference>
<reference evidence="1 2" key="1">
    <citation type="journal article" date="2013" name="Mar. Genomics">
        <title>Expression of sulfatases in Rhodopirellula baltica and the diversity of sulfatases in the genus Rhodopirellula.</title>
        <authorList>
            <person name="Wegner C.E."/>
            <person name="Richter-Heitmann T."/>
            <person name="Klindworth A."/>
            <person name="Klockow C."/>
            <person name="Richter M."/>
            <person name="Achstetter T."/>
            <person name="Glockner F.O."/>
            <person name="Harder J."/>
        </authorList>
    </citation>
    <scope>NUCLEOTIDE SEQUENCE [LARGE SCALE GENOMIC DNA]</scope>
    <source>
        <strain evidence="1 2">SH398</strain>
    </source>
</reference>
<dbReference type="AlphaFoldDB" id="M5RYC7"/>
<dbReference type="STRING" id="1263868.RESH_05057"/>
<dbReference type="EMBL" id="ANOF01000159">
    <property type="protein sequence ID" value="EMI24358.1"/>
    <property type="molecule type" value="Genomic_DNA"/>
</dbReference>
<evidence type="ECO:0008006" key="3">
    <source>
        <dbReference type="Google" id="ProtNLM"/>
    </source>
</evidence>